<protein>
    <submittedName>
        <fullName evidence="4">Uncharacterized protein</fullName>
    </submittedName>
</protein>
<dbReference type="Gene3D" id="3.40.50.150">
    <property type="entry name" value="Vaccinia Virus protein VP39"/>
    <property type="match status" value="1"/>
</dbReference>
<name>A0AAV6WLN3_9LAMI</name>
<evidence type="ECO:0000256" key="3">
    <source>
        <dbReference type="ARBA" id="ARBA00022679"/>
    </source>
</evidence>
<dbReference type="PANTHER" id="PTHR12176">
    <property type="entry name" value="SAM-DEPENDENT METHYLTRANSFERASE SUPERFAMILY PROTEIN"/>
    <property type="match status" value="1"/>
</dbReference>
<evidence type="ECO:0000313" key="5">
    <source>
        <dbReference type="Proteomes" id="UP000826271"/>
    </source>
</evidence>
<dbReference type="InterPro" id="IPR051419">
    <property type="entry name" value="Lys/N-term_MeTrsfase_sf"/>
</dbReference>
<keyword evidence="3" id="KW-0808">Transferase</keyword>
<dbReference type="GO" id="GO:0008168">
    <property type="term" value="F:methyltransferase activity"/>
    <property type="evidence" value="ECO:0007669"/>
    <property type="project" value="UniProtKB-KW"/>
</dbReference>
<dbReference type="SUPFAM" id="SSF53335">
    <property type="entry name" value="S-adenosyl-L-methionine-dependent methyltransferases"/>
    <property type="match status" value="1"/>
</dbReference>
<organism evidence="4 5">
    <name type="scientific">Buddleja alternifolia</name>
    <dbReference type="NCBI Taxonomy" id="168488"/>
    <lineage>
        <taxon>Eukaryota</taxon>
        <taxon>Viridiplantae</taxon>
        <taxon>Streptophyta</taxon>
        <taxon>Embryophyta</taxon>
        <taxon>Tracheophyta</taxon>
        <taxon>Spermatophyta</taxon>
        <taxon>Magnoliopsida</taxon>
        <taxon>eudicotyledons</taxon>
        <taxon>Gunneridae</taxon>
        <taxon>Pentapetalae</taxon>
        <taxon>asterids</taxon>
        <taxon>lamiids</taxon>
        <taxon>Lamiales</taxon>
        <taxon>Scrophulariaceae</taxon>
        <taxon>Buddlejeae</taxon>
        <taxon>Buddleja</taxon>
    </lineage>
</organism>
<dbReference type="GO" id="GO:0032259">
    <property type="term" value="P:methylation"/>
    <property type="evidence" value="ECO:0007669"/>
    <property type="project" value="UniProtKB-KW"/>
</dbReference>
<dbReference type="AlphaFoldDB" id="A0AAV6WLN3"/>
<dbReference type="PANTHER" id="PTHR12176:SF56">
    <property type="entry name" value="OS04G0510700 PROTEIN"/>
    <property type="match status" value="1"/>
</dbReference>
<accession>A0AAV6WLN3</accession>
<evidence type="ECO:0000256" key="1">
    <source>
        <dbReference type="ARBA" id="ARBA00008361"/>
    </source>
</evidence>
<comment type="caution">
    <text evidence="4">The sequence shown here is derived from an EMBL/GenBank/DDBJ whole genome shotgun (WGS) entry which is preliminary data.</text>
</comment>
<evidence type="ECO:0000256" key="2">
    <source>
        <dbReference type="ARBA" id="ARBA00022603"/>
    </source>
</evidence>
<proteinExistence type="inferred from homology"/>
<keyword evidence="2" id="KW-0489">Methyltransferase</keyword>
<dbReference type="InterPro" id="IPR029063">
    <property type="entry name" value="SAM-dependent_MTases_sf"/>
</dbReference>
<keyword evidence="5" id="KW-1185">Reference proteome</keyword>
<gene>
    <name evidence="4" type="ORF">BUALT_Bualt14G0051300</name>
</gene>
<comment type="similarity">
    <text evidence="1">Belongs to the methyltransferase superfamily.</text>
</comment>
<sequence length="409" mass="45687">MLNIARLGTKWKLPRFSTAVKRRLIEDDGHWFYSSEWLEDGSSNSHTVFREASHHGNGVVSVLSHPSSKPDRFYWARTEKWLDQRYAEISAGFKHNGKFRVSGYQWRTLQFNDFTRQSTVKILAAYREEEPGSFCVMQQANCLATPSVKSLISAGLATISSCNYDLLKNAIHGKQNMNILCIGHGGGRIPLFLASKIQGAVVHIVEIDPIVISASVQAMGFPAFSVVTPSGKRVCSKPNLLDEVMWKGTHERLLLFNSDAEKFILESTNVYDMIFIDAYDGDDIFPCKLWDPHSPFIQALGNRLHPDHGTVVVNLHSDDVGEPNYVSRVCHAYKDALVGSGNGFAYTVSVPWMYNISFVVCGGFGRPEGGSGWNMVLNNLMSKALQVEKLLNLPFSCLKYIKRGFTPVI</sequence>
<dbReference type="Proteomes" id="UP000826271">
    <property type="component" value="Unassembled WGS sequence"/>
</dbReference>
<evidence type="ECO:0000313" key="4">
    <source>
        <dbReference type="EMBL" id="KAG8369800.1"/>
    </source>
</evidence>
<reference evidence="4" key="1">
    <citation type="submission" date="2019-10" db="EMBL/GenBank/DDBJ databases">
        <authorList>
            <person name="Zhang R."/>
            <person name="Pan Y."/>
            <person name="Wang J."/>
            <person name="Ma R."/>
            <person name="Yu S."/>
        </authorList>
    </citation>
    <scope>NUCLEOTIDE SEQUENCE</scope>
    <source>
        <strain evidence="4">LA-IB0</strain>
        <tissue evidence="4">Leaf</tissue>
    </source>
</reference>
<dbReference type="EMBL" id="WHWC01000014">
    <property type="protein sequence ID" value="KAG8369800.1"/>
    <property type="molecule type" value="Genomic_DNA"/>
</dbReference>